<dbReference type="RefSeq" id="WP_018394806.1">
    <property type="nucleotide sequence ID" value="NZ_LQWZ01000033.1"/>
</dbReference>
<dbReference type="PANTHER" id="PTHR34136">
    <property type="match status" value="1"/>
</dbReference>
<accession>A0A177KMX1</accession>
<comment type="catalytic activity">
    <reaction evidence="5">
        <text>UDP-N-acetyl-alpha-D-mannosamine + N-acetyl-alpha-D-glucosaminyl-di-trans,octa-cis-undecaprenyl diphosphate = N-acetyl-beta-D-mannosaminyl-(1-&gt;4)-N-acetyl-alpha-D-glucosaminyl di-trans,octa-cis-undecaprenyl diphosphate + UDP + H(+)</text>
        <dbReference type="Rhea" id="RHEA:16053"/>
        <dbReference type="ChEBI" id="CHEBI:15378"/>
        <dbReference type="ChEBI" id="CHEBI:58223"/>
        <dbReference type="ChEBI" id="CHEBI:62959"/>
        <dbReference type="ChEBI" id="CHEBI:68623"/>
        <dbReference type="ChEBI" id="CHEBI:132210"/>
        <dbReference type="EC" id="2.4.1.187"/>
    </reaction>
</comment>
<dbReference type="OrthoDB" id="9771846at2"/>
<reference evidence="6 7" key="1">
    <citation type="submission" date="2016-01" db="EMBL/GenBank/DDBJ databases">
        <title>Investigation of taxonomic status of Bacillus aminovorans.</title>
        <authorList>
            <person name="Verma A."/>
            <person name="Pal Y."/>
            <person name="Krishnamurthi S."/>
        </authorList>
    </citation>
    <scope>NUCLEOTIDE SEQUENCE [LARGE SCALE GENOMIC DNA]</scope>
    <source>
        <strain evidence="6 7">DSM 4337</strain>
    </source>
</reference>
<dbReference type="HAMAP" id="MF_02070">
    <property type="entry name" value="TagA_TarA"/>
    <property type="match status" value="1"/>
</dbReference>
<protein>
    <recommendedName>
        <fullName evidence="5">N-acetylglucosaminyldiphosphoundecaprenol N-acetyl-beta-D-mannosaminyltransferase</fullName>
        <ecNumber evidence="5">2.4.1.187</ecNumber>
    </recommendedName>
    <alternativeName>
        <fullName evidence="5">N-acetylmannosaminyltransferase</fullName>
    </alternativeName>
    <alternativeName>
        <fullName evidence="5">UDP-N-acetylmannosamine transferase</fullName>
    </alternativeName>
    <alternativeName>
        <fullName evidence="5">UDP-N-acetylmannosamine:N-acetylglucosaminyl pyrophosphorylundecaprenol N-acetylmannosaminyltransferase</fullName>
    </alternativeName>
</protein>
<dbReference type="InterPro" id="IPR034714">
    <property type="entry name" value="TagA_TarA"/>
</dbReference>
<keyword evidence="4 5" id="KW-0961">Cell wall biogenesis/degradation</keyword>
<keyword evidence="3 5" id="KW-0777">Teichoic acid biosynthesis</keyword>
<dbReference type="PANTHER" id="PTHR34136:SF1">
    <property type="entry name" value="UDP-N-ACETYL-D-MANNOSAMINURONIC ACID TRANSFERASE"/>
    <property type="match status" value="1"/>
</dbReference>
<dbReference type="GO" id="GO:0019350">
    <property type="term" value="P:teichoic acid biosynthetic process"/>
    <property type="evidence" value="ECO:0007669"/>
    <property type="project" value="UniProtKB-UniRule"/>
</dbReference>
<comment type="pathway">
    <text evidence="5">Cell wall biogenesis; teichoic acid biosynthesis.</text>
</comment>
<dbReference type="Proteomes" id="UP000077271">
    <property type="component" value="Unassembled WGS sequence"/>
</dbReference>
<dbReference type="CDD" id="cd06533">
    <property type="entry name" value="Glyco_transf_WecG_TagA"/>
    <property type="match status" value="1"/>
</dbReference>
<proteinExistence type="inferred from homology"/>
<keyword evidence="1 5" id="KW-0328">Glycosyltransferase</keyword>
<dbReference type="Pfam" id="PF03808">
    <property type="entry name" value="Glyco_tran_WecG"/>
    <property type="match status" value="1"/>
</dbReference>
<evidence type="ECO:0000256" key="2">
    <source>
        <dbReference type="ARBA" id="ARBA00022679"/>
    </source>
</evidence>
<name>A0A177KMX1_9BACI</name>
<dbReference type="EMBL" id="LQWZ01000033">
    <property type="protein sequence ID" value="OAH54477.1"/>
    <property type="molecule type" value="Genomic_DNA"/>
</dbReference>
<dbReference type="NCBIfam" id="TIGR00696">
    <property type="entry name" value="wecG_tagA_cpsF"/>
    <property type="match status" value="1"/>
</dbReference>
<dbReference type="UniPathway" id="UPA00632"/>
<evidence type="ECO:0000256" key="1">
    <source>
        <dbReference type="ARBA" id="ARBA00022676"/>
    </source>
</evidence>
<dbReference type="GO" id="GO:0071555">
    <property type="term" value="P:cell wall organization"/>
    <property type="evidence" value="ECO:0007669"/>
    <property type="project" value="UniProtKB-KW"/>
</dbReference>
<dbReference type="InterPro" id="IPR004629">
    <property type="entry name" value="WecG_TagA_CpsF"/>
</dbReference>
<evidence type="ECO:0000256" key="4">
    <source>
        <dbReference type="ARBA" id="ARBA00023316"/>
    </source>
</evidence>
<organism evidence="6 7">
    <name type="scientific">Domibacillus aminovorans</name>
    <dbReference type="NCBI Taxonomy" id="29332"/>
    <lineage>
        <taxon>Bacteria</taxon>
        <taxon>Bacillati</taxon>
        <taxon>Bacillota</taxon>
        <taxon>Bacilli</taxon>
        <taxon>Bacillales</taxon>
        <taxon>Bacillaceae</taxon>
        <taxon>Domibacillus</taxon>
    </lineage>
</organism>
<dbReference type="AlphaFoldDB" id="A0A177KMX1"/>
<gene>
    <name evidence="6" type="ORF">AWH48_07720</name>
</gene>
<dbReference type="EC" id="2.4.1.187" evidence="5"/>
<evidence type="ECO:0000256" key="5">
    <source>
        <dbReference type="HAMAP-Rule" id="MF_02070"/>
    </source>
</evidence>
<comment type="similarity">
    <text evidence="5">Belongs to the glycosyltransferase 26 family. TagA/TarA subfamily.</text>
</comment>
<evidence type="ECO:0000256" key="3">
    <source>
        <dbReference type="ARBA" id="ARBA00022944"/>
    </source>
</evidence>
<dbReference type="GO" id="GO:0047244">
    <property type="term" value="F:N-acetylglucosaminyldiphosphoundecaprenol N-acetyl-beta-D-mannosaminyltransferase activity"/>
    <property type="evidence" value="ECO:0007669"/>
    <property type="project" value="UniProtKB-UniRule"/>
</dbReference>
<comment type="function">
    <text evidence="5">Catalyzes the conversion of GlcNAc-PP-undecaprenol into ManNAc-GlcNAc-PP-undecaprenol, the first committed lipid intermediate in the de novo synthesis of teichoic acid.</text>
</comment>
<comment type="caution">
    <text evidence="6">The sequence shown here is derived from an EMBL/GenBank/DDBJ whole genome shotgun (WGS) entry which is preliminary data.</text>
</comment>
<keyword evidence="2 5" id="KW-0808">Transferase</keyword>
<sequence>MKKEQYLGVSVSPLTYDQIIRDMKTRIQAGEQSTVIAVNPEKVMTARRDPLVKDLINNSTYQIADGVGMIIAAKLKKGELTERVTGVDMMGRILKMAAAENLGVFFYGAKEATVKKAKENLEATIPELRVVGYENGYVKDQDALLEKIRESGAHIIFVALGSPRQELWIRENMPKLPKVKVFQGVGGSFDVYSGNVQRAPEFYRRAGLEWLYRLMKEPKRLKRQMALPKFLVAVITSREDKK</sequence>
<evidence type="ECO:0000313" key="6">
    <source>
        <dbReference type="EMBL" id="OAH54477.1"/>
    </source>
</evidence>
<evidence type="ECO:0000313" key="7">
    <source>
        <dbReference type="Proteomes" id="UP000077271"/>
    </source>
</evidence>